<name>A0A0R0M309_9MICR</name>
<dbReference type="OrthoDB" id="244097at2759"/>
<evidence type="ECO:0000313" key="3">
    <source>
        <dbReference type="Proteomes" id="UP000051530"/>
    </source>
</evidence>
<reference evidence="2 3" key="1">
    <citation type="submission" date="2015-07" db="EMBL/GenBank/DDBJ databases">
        <title>The genome of Pseudoloma neurophilia, a relevant intracellular parasite of the zebrafish.</title>
        <authorList>
            <person name="Ndikumana S."/>
            <person name="Pelin A."/>
            <person name="Sanders J."/>
            <person name="Corradi N."/>
        </authorList>
    </citation>
    <scope>NUCLEOTIDE SEQUENCE [LARGE SCALE GENOMIC DNA]</scope>
    <source>
        <strain evidence="2 3">MK1</strain>
    </source>
</reference>
<evidence type="ECO:0000256" key="1">
    <source>
        <dbReference type="ARBA" id="ARBA00010364"/>
    </source>
</evidence>
<dbReference type="InterPro" id="IPR036591">
    <property type="entry name" value="YggU-like_sf"/>
</dbReference>
<dbReference type="VEuPathDB" id="MicrosporidiaDB:M153_5440004913"/>
<dbReference type="Gene3D" id="3.30.1200.10">
    <property type="entry name" value="YggU-like"/>
    <property type="match status" value="1"/>
</dbReference>
<organism evidence="2 3">
    <name type="scientific">Pseudoloma neurophilia</name>
    <dbReference type="NCBI Taxonomy" id="146866"/>
    <lineage>
        <taxon>Eukaryota</taxon>
        <taxon>Fungi</taxon>
        <taxon>Fungi incertae sedis</taxon>
        <taxon>Microsporidia</taxon>
        <taxon>Pseudoloma</taxon>
    </lineage>
</organism>
<dbReference type="PANTHER" id="PTHR13420">
    <property type="entry name" value="UPF0235 PROTEIN C15ORF40"/>
    <property type="match status" value="1"/>
</dbReference>
<dbReference type="SUPFAM" id="SSF69786">
    <property type="entry name" value="YggU-like"/>
    <property type="match status" value="1"/>
</dbReference>
<dbReference type="EMBL" id="LGUB01000204">
    <property type="protein sequence ID" value="KRH93823.1"/>
    <property type="molecule type" value="Genomic_DNA"/>
</dbReference>
<comment type="caution">
    <text evidence="2">The sequence shown here is derived from an EMBL/GenBank/DDBJ whole genome shotgun (WGS) entry which is preliminary data.</text>
</comment>
<protein>
    <submittedName>
        <fullName evidence="2">Uncharacterized protein</fullName>
    </submittedName>
</protein>
<dbReference type="HAMAP" id="MF_00634">
    <property type="entry name" value="UPF0235"/>
    <property type="match status" value="1"/>
</dbReference>
<dbReference type="SMART" id="SM01152">
    <property type="entry name" value="DUF167"/>
    <property type="match status" value="1"/>
</dbReference>
<dbReference type="GO" id="GO:0005737">
    <property type="term" value="C:cytoplasm"/>
    <property type="evidence" value="ECO:0007669"/>
    <property type="project" value="TreeGrafter"/>
</dbReference>
<keyword evidence="3" id="KW-1185">Reference proteome</keyword>
<dbReference type="Pfam" id="PF02594">
    <property type="entry name" value="DUF167"/>
    <property type="match status" value="1"/>
</dbReference>
<sequence length="102" mass="11437">MPCIFMVGEVNRQKQSLLEISVKPNAKSSKLVRIENEIVFIDIQSPPDKDKANKELVGLLSDILKVQKSDIKIISGTKSRNKTVAISNLEINEILQTLQLHL</sequence>
<accession>A0A0R0M309</accession>
<dbReference type="NCBIfam" id="TIGR00251">
    <property type="entry name" value="DUF167 family protein"/>
    <property type="match status" value="1"/>
</dbReference>
<dbReference type="AlphaFoldDB" id="A0A0R0M309"/>
<evidence type="ECO:0000313" key="2">
    <source>
        <dbReference type="EMBL" id="KRH93823.1"/>
    </source>
</evidence>
<comment type="similarity">
    <text evidence="1">Belongs to the UPF0235 family.</text>
</comment>
<dbReference type="PANTHER" id="PTHR13420:SF7">
    <property type="entry name" value="UPF0235 PROTEIN C15ORF40"/>
    <property type="match status" value="1"/>
</dbReference>
<dbReference type="Proteomes" id="UP000051530">
    <property type="component" value="Unassembled WGS sequence"/>
</dbReference>
<gene>
    <name evidence="2" type="ORF">M153_5440004913</name>
</gene>
<proteinExistence type="inferred from homology"/>
<dbReference type="InterPro" id="IPR003746">
    <property type="entry name" value="DUF167"/>
</dbReference>